<dbReference type="HOGENOM" id="CLU_1709966_0_0_0"/>
<reference evidence="1 2" key="1">
    <citation type="submission" date="2013-08" db="EMBL/GenBank/DDBJ databases">
        <authorList>
            <person name="Weinstock G."/>
            <person name="Sodergren E."/>
            <person name="Wylie T."/>
            <person name="Fulton L."/>
            <person name="Fulton R."/>
            <person name="Fronick C."/>
            <person name="O'Laughlin M."/>
            <person name="Godfrey J."/>
            <person name="Miner T."/>
            <person name="Herter B."/>
            <person name="Appelbaum E."/>
            <person name="Cordes M."/>
            <person name="Lek S."/>
            <person name="Wollam A."/>
            <person name="Pepin K.H."/>
            <person name="Palsikar V.B."/>
            <person name="Mitreva M."/>
            <person name="Wilson R.K."/>
        </authorList>
    </citation>
    <scope>NUCLEOTIDE SEQUENCE [LARGE SCALE GENOMIC DNA]</scope>
    <source>
        <strain evidence="1 2">ATCC BAA-474</strain>
    </source>
</reference>
<gene>
    <name evidence="1" type="ORF">HMPREF0202_02539</name>
</gene>
<sequence>MIKFLLLLKSDKRTFKEYQVGEEYCQYNYKVYDTQEEQIDIVEASKLSLENIEKKGYQLKLRQGGKQFINLKEGEVGIALLKTQIAKIEIIDEFFYENKGKEYGCIKYKVLKINESIELLTELKIALKGIRGTLVCSENTILKLNTILKEILI</sequence>
<dbReference type="RefSeq" id="WP_023052068.1">
    <property type="nucleotide sequence ID" value="NZ_CP173065.2"/>
</dbReference>
<dbReference type="Proteomes" id="UP000017081">
    <property type="component" value="Unassembled WGS sequence"/>
</dbReference>
<organism evidence="1 2">
    <name type="scientific">Cetobacterium somerae ATCC BAA-474</name>
    <dbReference type="NCBI Taxonomy" id="1319815"/>
    <lineage>
        <taxon>Bacteria</taxon>
        <taxon>Fusobacteriati</taxon>
        <taxon>Fusobacteriota</taxon>
        <taxon>Fusobacteriia</taxon>
        <taxon>Fusobacteriales</taxon>
        <taxon>Fusobacteriaceae</taxon>
        <taxon>Cetobacterium</taxon>
    </lineage>
</organism>
<name>U7V5H9_9FUSO</name>
<keyword evidence="2" id="KW-1185">Reference proteome</keyword>
<evidence type="ECO:0000313" key="2">
    <source>
        <dbReference type="Proteomes" id="UP000017081"/>
    </source>
</evidence>
<evidence type="ECO:0000313" key="1">
    <source>
        <dbReference type="EMBL" id="ERT66790.1"/>
    </source>
</evidence>
<proteinExistence type="predicted"/>
<dbReference type="EMBL" id="AXZF01000136">
    <property type="protein sequence ID" value="ERT66790.1"/>
    <property type="molecule type" value="Genomic_DNA"/>
</dbReference>
<dbReference type="AlphaFoldDB" id="U7V5H9"/>
<protein>
    <submittedName>
        <fullName evidence="1">Uncharacterized protein</fullName>
    </submittedName>
</protein>
<comment type="caution">
    <text evidence="1">The sequence shown here is derived from an EMBL/GenBank/DDBJ whole genome shotgun (WGS) entry which is preliminary data.</text>
</comment>
<accession>U7V5H9</accession>